<evidence type="ECO:0000259" key="1">
    <source>
        <dbReference type="Pfam" id="PF22807"/>
    </source>
</evidence>
<protein>
    <recommendedName>
        <fullName evidence="1">Pyrroloquinoline quinone-dependent pyranose dehydrogenase beta-propeller domain-containing protein</fullName>
    </recommendedName>
</protein>
<dbReference type="Proteomes" id="UP000001055">
    <property type="component" value="Unassembled WGS sequence"/>
</dbReference>
<dbReference type="VEuPathDB" id="FungiDB:JI435_042620"/>
<dbReference type="InterPro" id="IPR051262">
    <property type="entry name" value="SMP-30/CGR1_Lactonase"/>
</dbReference>
<proteinExistence type="predicted"/>
<dbReference type="Pfam" id="PF22807">
    <property type="entry name" value="TrAA12"/>
    <property type="match status" value="1"/>
</dbReference>
<dbReference type="InterPro" id="IPR011042">
    <property type="entry name" value="6-blade_b-propeller_TolB-like"/>
</dbReference>
<dbReference type="KEGG" id="pno:SNOG_04262"/>
<dbReference type="AlphaFoldDB" id="Q0UVF2"/>
<gene>
    <name evidence="2" type="ORF">SNOG_04262</name>
</gene>
<organism evidence="2 3">
    <name type="scientific">Phaeosphaeria nodorum (strain SN15 / ATCC MYA-4574 / FGSC 10173)</name>
    <name type="common">Glume blotch fungus</name>
    <name type="synonym">Parastagonospora nodorum</name>
    <dbReference type="NCBI Taxonomy" id="321614"/>
    <lineage>
        <taxon>Eukaryota</taxon>
        <taxon>Fungi</taxon>
        <taxon>Dikarya</taxon>
        <taxon>Ascomycota</taxon>
        <taxon>Pezizomycotina</taxon>
        <taxon>Dothideomycetes</taxon>
        <taxon>Pleosporomycetidae</taxon>
        <taxon>Pleosporales</taxon>
        <taxon>Pleosporineae</taxon>
        <taxon>Phaeosphaeriaceae</taxon>
        <taxon>Parastagonospora</taxon>
    </lineage>
</organism>
<accession>Q0UVF2</accession>
<dbReference type="PANTHER" id="PTHR47572">
    <property type="entry name" value="LIPOPROTEIN-RELATED"/>
    <property type="match status" value="1"/>
</dbReference>
<dbReference type="SUPFAM" id="SSF50952">
    <property type="entry name" value="Soluble quinoprotein glucose dehydrogenase"/>
    <property type="match status" value="1"/>
</dbReference>
<dbReference type="Gene3D" id="2.120.10.30">
    <property type="entry name" value="TolB, C-terminal domain"/>
    <property type="match status" value="1"/>
</dbReference>
<dbReference type="eggNOG" id="ENOG502QPZ1">
    <property type="taxonomic scope" value="Eukaryota"/>
</dbReference>
<dbReference type="InterPro" id="IPR011041">
    <property type="entry name" value="Quinoprot_gluc/sorb_DH_b-prop"/>
</dbReference>
<sequence>MLVVQSGKGISYHKMGTDGCVASTKMLLSQNNLNHGIAMSPDGKTLYASSMTQAYSWPYDAAAGTVGTRATIITGMYNGGSHLTRTLAIAPQSPNLLVVSHGSNANIDTATGDSKTGRAIIKVFDLKAVPSGGYNYVSGGYLAGYGQRNEVGMCFDKNNMLWGVENSGDDFKRTVNGQAKDIHQNNPGEKIHYIGDVTKPNNNWYGYPSCFTVWQPSDFTDKTFKVGDFFVPSPNTTFNDDTCNQKAVAPKMTLFPHSAPIDCKFDADSSTMYITYHGSWNRSPVTGFKLVAVSFKLGADGLYTPTEPITSTTAAKDIFYNPRVESCQGNGPSFSSGCFRPAGLGWDSQGRLYMTSDTSSNGELWVLGKS</sequence>
<dbReference type="GeneID" id="5971548"/>
<dbReference type="EMBL" id="CH445330">
    <property type="protein sequence ID" value="EAT88022.2"/>
    <property type="molecule type" value="Genomic_DNA"/>
</dbReference>
<dbReference type="RefSeq" id="XP_001794680.1">
    <property type="nucleotide sequence ID" value="XM_001794628.1"/>
</dbReference>
<dbReference type="HOGENOM" id="CLU_039534_1_1_1"/>
<dbReference type="GO" id="GO:0004341">
    <property type="term" value="F:gluconolactonase activity"/>
    <property type="evidence" value="ECO:0000318"/>
    <property type="project" value="GO_Central"/>
</dbReference>
<dbReference type="InParanoid" id="Q0UVF2"/>
<dbReference type="PANTHER" id="PTHR47572:SF4">
    <property type="entry name" value="LACTONASE DRP35"/>
    <property type="match status" value="1"/>
</dbReference>
<feature type="domain" description="Pyrroloquinoline quinone-dependent pyranose dehydrogenase beta-propeller" evidence="1">
    <location>
        <begin position="1"/>
        <end position="369"/>
    </location>
</feature>
<dbReference type="InterPro" id="IPR054539">
    <property type="entry name" value="Beta-prop_PDH"/>
</dbReference>
<evidence type="ECO:0000313" key="2">
    <source>
        <dbReference type="EMBL" id="EAT88022.2"/>
    </source>
</evidence>
<evidence type="ECO:0000313" key="3">
    <source>
        <dbReference type="Proteomes" id="UP000001055"/>
    </source>
</evidence>
<reference evidence="3" key="1">
    <citation type="journal article" date="2007" name="Plant Cell">
        <title>Dothideomycete-plant interactions illuminated by genome sequencing and EST analysis of the wheat pathogen Stagonospora nodorum.</title>
        <authorList>
            <person name="Hane J.K."/>
            <person name="Lowe R.G."/>
            <person name="Solomon P.S."/>
            <person name="Tan K.C."/>
            <person name="Schoch C.L."/>
            <person name="Spatafora J.W."/>
            <person name="Crous P.W."/>
            <person name="Kodira C."/>
            <person name="Birren B.W."/>
            <person name="Galagan J.E."/>
            <person name="Torriani S.F."/>
            <person name="McDonald B.A."/>
            <person name="Oliver R.P."/>
        </authorList>
    </citation>
    <scope>NUCLEOTIDE SEQUENCE [LARGE SCALE GENOMIC DNA]</scope>
    <source>
        <strain evidence="3">SN15 / ATCC MYA-4574 / FGSC 10173</strain>
    </source>
</reference>
<name>Q0UVF2_PHANO</name>